<protein>
    <submittedName>
        <fullName evidence="6">2-oxoglutarate ferredoxin oxidoreductase subunit alpha</fullName>
    </submittedName>
</protein>
<dbReference type="PANTHER" id="PTHR32154:SF20">
    <property type="entry name" value="2-OXOGLUTARATE OXIDOREDUCTASE SUBUNIT KORA"/>
    <property type="match status" value="1"/>
</dbReference>
<evidence type="ECO:0000256" key="1">
    <source>
        <dbReference type="ARBA" id="ARBA00023002"/>
    </source>
</evidence>
<dbReference type="RefSeq" id="WP_188992460.1">
    <property type="nucleotide sequence ID" value="NZ_BMHP01000002.1"/>
</dbReference>
<feature type="compositionally biased region" description="Basic and acidic residues" evidence="2">
    <location>
        <begin position="428"/>
        <end position="437"/>
    </location>
</feature>
<dbReference type="InterPro" id="IPR009014">
    <property type="entry name" value="Transketo_C/PFOR_II"/>
</dbReference>
<dbReference type="FunFam" id="3.40.920.10:FF:000003">
    <property type="entry name" value="Pyruvate ferredoxin oxidoreductase, alpha subunit"/>
    <property type="match status" value="1"/>
</dbReference>
<dbReference type="Pfam" id="PF17147">
    <property type="entry name" value="PFOR_II"/>
    <property type="match status" value="1"/>
</dbReference>
<dbReference type="SUPFAM" id="SSF52518">
    <property type="entry name" value="Thiamin diphosphate-binding fold (THDP-binding)"/>
    <property type="match status" value="1"/>
</dbReference>
<keyword evidence="1" id="KW-0560">Oxidoreductase</keyword>
<dbReference type="CDD" id="cd07034">
    <property type="entry name" value="TPP_PYR_PFOR_IOR-alpha_like"/>
    <property type="match status" value="1"/>
</dbReference>
<dbReference type="InterPro" id="IPR019752">
    <property type="entry name" value="Pyrv/ketoisovalerate_OxRed_cat"/>
</dbReference>
<dbReference type="InterPro" id="IPR029061">
    <property type="entry name" value="THDP-binding"/>
</dbReference>
<feature type="region of interest" description="Disordered" evidence="2">
    <location>
        <begin position="419"/>
        <end position="439"/>
    </location>
</feature>
<dbReference type="NCBIfam" id="TIGR03710">
    <property type="entry name" value="OAFO_sf"/>
    <property type="match status" value="1"/>
</dbReference>
<evidence type="ECO:0000259" key="4">
    <source>
        <dbReference type="Pfam" id="PF01855"/>
    </source>
</evidence>
<dbReference type="EMBL" id="BMHP01000002">
    <property type="protein sequence ID" value="GGD67681.1"/>
    <property type="molecule type" value="Genomic_DNA"/>
</dbReference>
<feature type="domain" description="Pyruvate/ketoisovalerate oxidoreductase catalytic" evidence="3">
    <location>
        <begin position="14"/>
        <end position="174"/>
    </location>
</feature>
<keyword evidence="7" id="KW-1185">Reference proteome</keyword>
<dbReference type="Gene3D" id="3.40.50.920">
    <property type="match status" value="1"/>
</dbReference>
<dbReference type="InterPro" id="IPR002880">
    <property type="entry name" value="Pyrv_Fd/Flavodoxin_OxRdtase_N"/>
</dbReference>
<evidence type="ECO:0000256" key="2">
    <source>
        <dbReference type="SAM" id="MobiDB-lite"/>
    </source>
</evidence>
<dbReference type="GO" id="GO:0016903">
    <property type="term" value="F:oxidoreductase activity, acting on the aldehyde or oxo group of donors"/>
    <property type="evidence" value="ECO:0007669"/>
    <property type="project" value="InterPro"/>
</dbReference>
<accession>A0A917DT41</accession>
<dbReference type="GO" id="GO:0006979">
    <property type="term" value="P:response to oxidative stress"/>
    <property type="evidence" value="ECO:0007669"/>
    <property type="project" value="TreeGrafter"/>
</dbReference>
<dbReference type="Gene3D" id="3.40.920.10">
    <property type="entry name" value="Pyruvate-ferredoxin oxidoreductase, PFOR, domain III"/>
    <property type="match status" value="1"/>
</dbReference>
<dbReference type="Gene3D" id="3.40.50.970">
    <property type="match status" value="1"/>
</dbReference>
<comment type="caution">
    <text evidence="6">The sequence shown here is derived from an EMBL/GenBank/DDBJ whole genome shotgun (WGS) entry which is preliminary data.</text>
</comment>
<evidence type="ECO:0000259" key="5">
    <source>
        <dbReference type="Pfam" id="PF17147"/>
    </source>
</evidence>
<gene>
    <name evidence="6" type="ORF">GCM10010911_26860</name>
</gene>
<dbReference type="InterPro" id="IPR002869">
    <property type="entry name" value="Pyrv_flavodox_OxRed_cen"/>
</dbReference>
<proteinExistence type="predicted"/>
<dbReference type="AlphaFoldDB" id="A0A917DT41"/>
<sequence length="577" mass="62777">MISQLSWKIGGQQGEGVESTDRIFSTALNRLGYYLYGYRHFSSRIKGGHTNNKIRISTNPIRAISDDLDILVAFDQESIDLNAHELRAGGVVVADAKFNPVLPEGINARLFPVPITSIAEELGTSLMKNMVASGASWALLGLPVDVFNKAVEEEFGRKGPAIVEKNVEAVKRGSDFVLELAGGPLDEFRLEPADGKQKLFMIGNEGIGLGALAGGCRLMAAYPITPASEIMEYLIKKLPKFGGTVIQTEDEIAAATMAIGANYAGVRTMTASAGPGLSLMMEAIGLAGMTETPLVIVDTQRGGPSTGLPTKQEQSDLNAMVYGTHGEIPKIVIAPASIEDCFYDTIESFNLSEQYQVPVILMTDLQLSLGKQSCEPLELEKMKINRGKLTRELPEMEPNQLFKRYELTEDGVSPRVIPGDKNGIHHVTGVEHDETGRPSESAVNRKKMMDKRLTKLDNMLIRDAVRADAPHQAAELLVIGMGSTGGTIDEARKRLDKDGHTTNHITIRQIHPFPTDLVSSYMDNAKKVVVLENNATAQLASQVKLHVGQADKIHSLLKYDGNPFLPSEVYKACKELV</sequence>
<dbReference type="FunFam" id="3.40.50.970:FF:000022">
    <property type="entry name" value="2-oxoglutarate ferredoxin oxidoreductase alpha subunit"/>
    <property type="match status" value="1"/>
</dbReference>
<dbReference type="PANTHER" id="PTHR32154">
    <property type="entry name" value="PYRUVATE-FLAVODOXIN OXIDOREDUCTASE-RELATED"/>
    <property type="match status" value="1"/>
</dbReference>
<reference evidence="6" key="1">
    <citation type="journal article" date="2014" name="Int. J. Syst. Evol. Microbiol.">
        <title>Complete genome sequence of Corynebacterium casei LMG S-19264T (=DSM 44701T), isolated from a smear-ripened cheese.</title>
        <authorList>
            <consortium name="US DOE Joint Genome Institute (JGI-PGF)"/>
            <person name="Walter F."/>
            <person name="Albersmeier A."/>
            <person name="Kalinowski J."/>
            <person name="Ruckert C."/>
        </authorList>
    </citation>
    <scope>NUCLEOTIDE SEQUENCE</scope>
    <source>
        <strain evidence="6">CGMCC 1.15178</strain>
    </source>
</reference>
<dbReference type="InterPro" id="IPR022367">
    <property type="entry name" value="2-oxoacid/accept_OxRdtase_asu"/>
</dbReference>
<dbReference type="InterPro" id="IPR050722">
    <property type="entry name" value="Pyruvate:ferred/Flavod_OxRd"/>
</dbReference>
<dbReference type="SUPFAM" id="SSF52922">
    <property type="entry name" value="TK C-terminal domain-like"/>
    <property type="match status" value="1"/>
</dbReference>
<name>A0A917DT41_9BACL</name>
<organism evidence="6 7">
    <name type="scientific">Paenibacillus nasutitermitis</name>
    <dbReference type="NCBI Taxonomy" id="1652958"/>
    <lineage>
        <taxon>Bacteria</taxon>
        <taxon>Bacillati</taxon>
        <taxon>Bacillota</taxon>
        <taxon>Bacilli</taxon>
        <taxon>Bacillales</taxon>
        <taxon>Paenibacillaceae</taxon>
        <taxon>Paenibacillus</taxon>
    </lineage>
</organism>
<dbReference type="Proteomes" id="UP000612456">
    <property type="component" value="Unassembled WGS sequence"/>
</dbReference>
<reference evidence="6" key="2">
    <citation type="submission" date="2020-09" db="EMBL/GenBank/DDBJ databases">
        <authorList>
            <person name="Sun Q."/>
            <person name="Zhou Y."/>
        </authorList>
    </citation>
    <scope>NUCLEOTIDE SEQUENCE</scope>
    <source>
        <strain evidence="6">CGMCC 1.15178</strain>
    </source>
</reference>
<feature type="domain" description="Pyruvate flavodoxin/ferredoxin oxidoreductase pyrimidine binding" evidence="4">
    <location>
        <begin position="210"/>
        <end position="449"/>
    </location>
</feature>
<evidence type="ECO:0000313" key="7">
    <source>
        <dbReference type="Proteomes" id="UP000612456"/>
    </source>
</evidence>
<dbReference type="FunFam" id="3.40.50.920:FF:000009">
    <property type="entry name" value="2-oxoglutarate ferredoxin oxidoreductase subunit alpha"/>
    <property type="match status" value="1"/>
</dbReference>
<evidence type="ECO:0000259" key="3">
    <source>
        <dbReference type="Pfam" id="PF01558"/>
    </source>
</evidence>
<evidence type="ECO:0000313" key="6">
    <source>
        <dbReference type="EMBL" id="GGD67681.1"/>
    </source>
</evidence>
<dbReference type="Pfam" id="PF01558">
    <property type="entry name" value="POR"/>
    <property type="match status" value="1"/>
</dbReference>
<dbReference type="InterPro" id="IPR033412">
    <property type="entry name" value="PFOR_II"/>
</dbReference>
<dbReference type="Pfam" id="PF01855">
    <property type="entry name" value="POR_N"/>
    <property type="match status" value="1"/>
</dbReference>
<feature type="domain" description="Pyruvate:ferredoxin oxidoreductase core" evidence="5">
    <location>
        <begin position="474"/>
        <end position="568"/>
    </location>
</feature>
<dbReference type="SUPFAM" id="SSF53323">
    <property type="entry name" value="Pyruvate-ferredoxin oxidoreductase, PFOR, domain III"/>
    <property type="match status" value="1"/>
</dbReference>